<dbReference type="PIRSF" id="PIRSF037673">
    <property type="entry name" value="UCP037673"/>
    <property type="match status" value="1"/>
</dbReference>
<protein>
    <recommendedName>
        <fullName evidence="1">DUF4346 domain-containing protein</fullName>
    </recommendedName>
</protein>
<dbReference type="Proteomes" id="UP000231057">
    <property type="component" value="Chromosome"/>
</dbReference>
<gene>
    <name evidence="2" type="ORF">BRW62_08085</name>
</gene>
<reference evidence="3" key="2">
    <citation type="journal article" date="2022" name="Front. Microbiol.">
        <title>Comparative Genomic Analysis Revealed Distinct Molecular Components and Organization of CO2-Concentrating Mechanism in Thermophilic Cyanobacteria.</title>
        <authorList>
            <person name="Tang J."/>
            <person name="Zhou H."/>
            <person name="Yao D."/>
            <person name="Riaz S."/>
            <person name="You D."/>
            <person name="Klepacz-Smolka A."/>
            <person name="Daroch M."/>
        </authorList>
    </citation>
    <scope>NUCLEOTIDE SEQUENCE [LARGE SCALE GENOMIC DNA]</scope>
    <source>
        <strain evidence="3">PCC 6715</strain>
    </source>
</reference>
<dbReference type="EMBL" id="CP018092">
    <property type="protein sequence ID" value="ATS19570.1"/>
    <property type="molecule type" value="Genomic_DNA"/>
</dbReference>
<organism evidence="2 3">
    <name type="scientific">Parathermosynechococcus lividus PCC 6715</name>
    <dbReference type="NCBI Taxonomy" id="1917166"/>
    <lineage>
        <taxon>Bacteria</taxon>
        <taxon>Bacillati</taxon>
        <taxon>Cyanobacteriota</taxon>
        <taxon>Cyanophyceae</taxon>
        <taxon>Acaryochloridales</taxon>
        <taxon>Thermosynechococcaceae</taxon>
        <taxon>Parathermosynechococcus</taxon>
    </lineage>
</organism>
<evidence type="ECO:0000313" key="3">
    <source>
        <dbReference type="Proteomes" id="UP000231057"/>
    </source>
</evidence>
<dbReference type="InterPro" id="IPR017260">
    <property type="entry name" value="UCP037673"/>
</dbReference>
<dbReference type="OrthoDB" id="485863at2"/>
<name>A0A2D2Q4W6_PARLV</name>
<proteinExistence type="predicted"/>
<dbReference type="AlphaFoldDB" id="A0A2D2Q4W6"/>
<accession>A0A2D2Q4W6</accession>
<keyword evidence="3" id="KW-1185">Reference proteome</keyword>
<evidence type="ECO:0000313" key="2">
    <source>
        <dbReference type="EMBL" id="ATS19570.1"/>
    </source>
</evidence>
<dbReference type="InterPro" id="IPR025595">
    <property type="entry name" value="PterinBD-DUF4346"/>
</dbReference>
<sequence length="124" mass="14370">MSKAERDALDNKLSQRFIHLDPAGYFIIYIDHEQQRIWMKHYPNAINEKGLAVDPQTGEPIPTKGKVLREPDVVLSGRTAKELCIELFEKERKFVTMFDHAAYLGRELMRAQFCLDAGIDYIQD</sequence>
<dbReference type="Pfam" id="PF14251">
    <property type="entry name" value="PterinBD-DUF4346"/>
    <property type="match status" value="1"/>
</dbReference>
<feature type="domain" description="DUF4346" evidence="1">
    <location>
        <begin position="20"/>
        <end position="124"/>
    </location>
</feature>
<evidence type="ECO:0000259" key="1">
    <source>
        <dbReference type="Pfam" id="PF14251"/>
    </source>
</evidence>
<reference evidence="2 3" key="1">
    <citation type="submission" date="2016-11" db="EMBL/GenBank/DDBJ databases">
        <title>Complete genome sequence of thermophilic cyanobacteria strain Synechococcus sp. PCC6715.</title>
        <authorList>
            <person name="Tang J."/>
            <person name="Daroch M."/>
            <person name="Liang Y."/>
            <person name="Jiang D."/>
            <person name="Shah M."/>
        </authorList>
    </citation>
    <scope>NUCLEOTIDE SEQUENCE [LARGE SCALE GENOMIC DNA]</scope>
    <source>
        <strain evidence="2 3">PCC 6715</strain>
    </source>
</reference>
<dbReference type="KEGG" id="slw:BRW62_08085"/>